<dbReference type="AlphaFoldDB" id="A0A7C1K4Y9"/>
<dbReference type="InterPro" id="IPR016040">
    <property type="entry name" value="NAD(P)-bd_dom"/>
</dbReference>
<evidence type="ECO:0000256" key="9">
    <source>
        <dbReference type="ARBA" id="ARBA00022989"/>
    </source>
</evidence>
<evidence type="ECO:0000256" key="11">
    <source>
        <dbReference type="ARBA" id="ARBA00023034"/>
    </source>
</evidence>
<evidence type="ECO:0000256" key="10">
    <source>
        <dbReference type="ARBA" id="ARBA00023027"/>
    </source>
</evidence>
<dbReference type="GO" id="GO:0005737">
    <property type="term" value="C:cytoplasm"/>
    <property type="evidence" value="ECO:0007669"/>
    <property type="project" value="TreeGrafter"/>
</dbReference>
<evidence type="ECO:0000256" key="1">
    <source>
        <dbReference type="ARBA" id="ARBA00001911"/>
    </source>
</evidence>
<dbReference type="PANTHER" id="PTHR43078:SF6">
    <property type="entry name" value="UDP-GLUCURONIC ACID DECARBOXYLASE 1"/>
    <property type="match status" value="1"/>
</dbReference>
<evidence type="ECO:0000313" key="16">
    <source>
        <dbReference type="EMBL" id="HEF64789.1"/>
    </source>
</evidence>
<evidence type="ECO:0000256" key="2">
    <source>
        <dbReference type="ARBA" id="ARBA00004447"/>
    </source>
</evidence>
<keyword evidence="10" id="KW-0520">NAD</keyword>
<comment type="cofactor">
    <cofactor evidence="1">
        <name>NAD(+)</name>
        <dbReference type="ChEBI" id="CHEBI:57540"/>
    </cofactor>
</comment>
<dbReference type="UniPathway" id="UPA00796">
    <property type="reaction ID" value="UER00771"/>
</dbReference>
<accession>A0A7C1K4Y9</accession>
<protein>
    <recommendedName>
        <fullName evidence="5">UDP-glucuronate decarboxylase</fullName>
        <ecNumber evidence="5">4.1.1.35</ecNumber>
    </recommendedName>
</protein>
<keyword evidence="9" id="KW-1133">Transmembrane helix</keyword>
<dbReference type="GO" id="GO:0033320">
    <property type="term" value="P:UDP-D-xylose biosynthetic process"/>
    <property type="evidence" value="ECO:0007669"/>
    <property type="project" value="UniProtKB-UniPathway"/>
</dbReference>
<keyword evidence="6" id="KW-0812">Transmembrane</keyword>
<comment type="similarity">
    <text evidence="4">Belongs to the NAD(P)-dependent epimerase/dehydratase family. UDP-glucuronic acid decarboxylase subfamily.</text>
</comment>
<dbReference type="Gene3D" id="3.40.50.720">
    <property type="entry name" value="NAD(P)-binding Rossmann-like Domain"/>
    <property type="match status" value="1"/>
</dbReference>
<dbReference type="GO" id="GO:0048040">
    <property type="term" value="F:UDP-glucuronate decarboxylase activity"/>
    <property type="evidence" value="ECO:0007669"/>
    <property type="project" value="UniProtKB-EC"/>
</dbReference>
<keyword evidence="8" id="KW-0735">Signal-anchor</keyword>
<comment type="pathway">
    <text evidence="3">Nucleotide-sugar biosynthesis; UDP-alpha-D-xylose biosynthesis; UDP-alpha-D-xylose from UDP-alpha-D-glucuronate: step 1/1.</text>
</comment>
<evidence type="ECO:0000256" key="7">
    <source>
        <dbReference type="ARBA" id="ARBA00022793"/>
    </source>
</evidence>
<name>A0A7C1K4Y9_THERO</name>
<dbReference type="GO" id="GO:0042732">
    <property type="term" value="P:D-xylose metabolic process"/>
    <property type="evidence" value="ECO:0007669"/>
    <property type="project" value="InterPro"/>
</dbReference>
<dbReference type="EMBL" id="DSJL01000009">
    <property type="protein sequence ID" value="HEF64789.1"/>
    <property type="molecule type" value="Genomic_DNA"/>
</dbReference>
<dbReference type="InterPro" id="IPR044516">
    <property type="entry name" value="UXS-like"/>
</dbReference>
<keyword evidence="13" id="KW-0325">Glycoprotein</keyword>
<proteinExistence type="inferred from homology"/>
<evidence type="ECO:0000256" key="14">
    <source>
        <dbReference type="ARBA" id="ARBA00023239"/>
    </source>
</evidence>
<comment type="subcellular location">
    <subcellularLocation>
        <location evidence="2">Golgi apparatus</location>
        <location evidence="2">Golgi stack membrane</location>
        <topology evidence="2">Single-pass type II membrane protein</topology>
    </subcellularLocation>
</comment>
<keyword evidence="12" id="KW-0472">Membrane</keyword>
<sequence length="317" mass="35378">MRVLVTGGAGFIGSHLCEALLDDGFEVIAVDNLLTGRVENIQHLLAHPRFQFIQQDVTEGAEFEVDAIYHLASPASPVGYRRYPIQTLLVNSLGTLRLLELARRTGARFLFASTSEVYGDPLVHPQPEDYFGNVNPVGPRSCYDEGKRFGEALTMEFVREYGVDARIARIFNTYGPRMDPDDGRVVPNFIVRALTGQPLEIFGDGLQTRSLCYVSDMVRGLRLVMERDQLAGAVFNLGNPDERTVLELAELVQRLIGRSVPLVFRPPRPDDPVRRCPDITRAQTILGWEPRVSLEEGMGETIRYFRNVLAATASADE</sequence>
<dbReference type="InterPro" id="IPR036291">
    <property type="entry name" value="NAD(P)-bd_dom_sf"/>
</dbReference>
<evidence type="ECO:0000256" key="3">
    <source>
        <dbReference type="ARBA" id="ARBA00005100"/>
    </source>
</evidence>
<evidence type="ECO:0000256" key="13">
    <source>
        <dbReference type="ARBA" id="ARBA00023180"/>
    </source>
</evidence>
<evidence type="ECO:0000256" key="4">
    <source>
        <dbReference type="ARBA" id="ARBA00007505"/>
    </source>
</evidence>
<dbReference type="FunFam" id="3.40.50.720:FF:000065">
    <property type="entry name" value="UDP-glucuronic acid decarboxylase 1"/>
    <property type="match status" value="1"/>
</dbReference>
<gene>
    <name evidence="16" type="ORF">ENP47_04215</name>
</gene>
<evidence type="ECO:0000259" key="15">
    <source>
        <dbReference type="Pfam" id="PF16363"/>
    </source>
</evidence>
<evidence type="ECO:0000256" key="8">
    <source>
        <dbReference type="ARBA" id="ARBA00022968"/>
    </source>
</evidence>
<dbReference type="SUPFAM" id="SSF51735">
    <property type="entry name" value="NAD(P)-binding Rossmann-fold domains"/>
    <property type="match status" value="1"/>
</dbReference>
<reference evidence="16" key="1">
    <citation type="journal article" date="2020" name="mSystems">
        <title>Genome- and Community-Level Interaction Insights into Carbon Utilization and Element Cycling Functions of Hydrothermarchaeota in Hydrothermal Sediment.</title>
        <authorList>
            <person name="Zhou Z."/>
            <person name="Liu Y."/>
            <person name="Xu W."/>
            <person name="Pan J."/>
            <person name="Luo Z.H."/>
            <person name="Li M."/>
        </authorList>
    </citation>
    <scope>NUCLEOTIDE SEQUENCE [LARGE SCALE GENOMIC DNA]</scope>
    <source>
        <strain evidence="16">SpSt-222</strain>
    </source>
</reference>
<keyword evidence="14" id="KW-0456">Lyase</keyword>
<dbReference type="CDD" id="cd05230">
    <property type="entry name" value="UGD_SDR_e"/>
    <property type="match status" value="1"/>
</dbReference>
<evidence type="ECO:0000256" key="6">
    <source>
        <dbReference type="ARBA" id="ARBA00022692"/>
    </source>
</evidence>
<dbReference type="PANTHER" id="PTHR43078">
    <property type="entry name" value="UDP-GLUCURONIC ACID DECARBOXYLASE-RELATED"/>
    <property type="match status" value="1"/>
</dbReference>
<evidence type="ECO:0000256" key="12">
    <source>
        <dbReference type="ARBA" id="ARBA00023136"/>
    </source>
</evidence>
<dbReference type="GO" id="GO:0070403">
    <property type="term" value="F:NAD+ binding"/>
    <property type="evidence" value="ECO:0007669"/>
    <property type="project" value="InterPro"/>
</dbReference>
<evidence type="ECO:0000256" key="5">
    <source>
        <dbReference type="ARBA" id="ARBA00012290"/>
    </source>
</evidence>
<organism evidence="16">
    <name type="scientific">Thermomicrobium roseum</name>
    <dbReference type="NCBI Taxonomy" id="500"/>
    <lineage>
        <taxon>Bacteria</taxon>
        <taxon>Pseudomonadati</taxon>
        <taxon>Thermomicrobiota</taxon>
        <taxon>Thermomicrobia</taxon>
        <taxon>Thermomicrobiales</taxon>
        <taxon>Thermomicrobiaceae</taxon>
        <taxon>Thermomicrobium</taxon>
    </lineage>
</organism>
<dbReference type="Pfam" id="PF16363">
    <property type="entry name" value="GDP_Man_Dehyd"/>
    <property type="match status" value="1"/>
</dbReference>
<feature type="domain" description="NAD(P)-binding" evidence="15">
    <location>
        <begin position="4"/>
        <end position="300"/>
    </location>
</feature>
<comment type="caution">
    <text evidence="16">The sequence shown here is derived from an EMBL/GenBank/DDBJ whole genome shotgun (WGS) entry which is preliminary data.</text>
</comment>
<keyword evidence="11" id="KW-0333">Golgi apparatus</keyword>
<dbReference type="EC" id="4.1.1.35" evidence="5"/>
<keyword evidence="7" id="KW-0210">Decarboxylase</keyword>